<accession>A0A0L8FI28</accession>
<protein>
    <recommendedName>
        <fullName evidence="3">Secreted protein</fullName>
    </recommendedName>
</protein>
<organism evidence="2">
    <name type="scientific">Octopus bimaculoides</name>
    <name type="common">California two-spotted octopus</name>
    <dbReference type="NCBI Taxonomy" id="37653"/>
    <lineage>
        <taxon>Eukaryota</taxon>
        <taxon>Metazoa</taxon>
        <taxon>Spiralia</taxon>
        <taxon>Lophotrochozoa</taxon>
        <taxon>Mollusca</taxon>
        <taxon>Cephalopoda</taxon>
        <taxon>Coleoidea</taxon>
        <taxon>Octopodiformes</taxon>
        <taxon>Octopoda</taxon>
        <taxon>Incirrata</taxon>
        <taxon>Octopodidae</taxon>
        <taxon>Octopus</taxon>
    </lineage>
</organism>
<keyword evidence="1" id="KW-0732">Signal</keyword>
<gene>
    <name evidence="2" type="ORF">OCBIM_22019725mg</name>
</gene>
<evidence type="ECO:0000256" key="1">
    <source>
        <dbReference type="SAM" id="SignalP"/>
    </source>
</evidence>
<dbReference type="AlphaFoldDB" id="A0A0L8FI28"/>
<evidence type="ECO:0000313" key="2">
    <source>
        <dbReference type="EMBL" id="KOF63277.1"/>
    </source>
</evidence>
<feature type="signal peptide" evidence="1">
    <location>
        <begin position="1"/>
        <end position="21"/>
    </location>
</feature>
<dbReference type="EMBL" id="KQ431280">
    <property type="protein sequence ID" value="KOF63277.1"/>
    <property type="molecule type" value="Genomic_DNA"/>
</dbReference>
<proteinExistence type="predicted"/>
<feature type="chain" id="PRO_5005582407" description="Secreted protein" evidence="1">
    <location>
        <begin position="22"/>
        <end position="62"/>
    </location>
</feature>
<evidence type="ECO:0008006" key="3">
    <source>
        <dbReference type="Google" id="ProtNLM"/>
    </source>
</evidence>
<reference evidence="2" key="1">
    <citation type="submission" date="2015-07" db="EMBL/GenBank/DDBJ databases">
        <title>MeaNS - Measles Nucleotide Surveillance Program.</title>
        <authorList>
            <person name="Tran T."/>
            <person name="Druce J."/>
        </authorList>
    </citation>
    <scope>NUCLEOTIDE SEQUENCE</scope>
    <source>
        <strain evidence="2">UCB-OBI-ISO-001</strain>
        <tissue evidence="2">Gonad</tissue>
    </source>
</reference>
<sequence length="62" mass="6666">MRRRNNLFVCVCVCVSVSGSGEVGGVGGARKNLDRSGGVNKNFQMTQNFQVRALCQLTSDTV</sequence>
<name>A0A0L8FI28_OCTBM</name>